<proteinExistence type="inferred from homology"/>
<dbReference type="InterPro" id="IPR024259">
    <property type="entry name" value="MerB_HTH_dom"/>
</dbReference>
<accession>A0A328VBB2</accession>
<dbReference type="GO" id="GO:0018836">
    <property type="term" value="F:alkylmercury lyase activity"/>
    <property type="evidence" value="ECO:0007669"/>
    <property type="project" value="UniProtKB-EC"/>
</dbReference>
<evidence type="ECO:0000256" key="4">
    <source>
        <dbReference type="ARBA" id="ARBA00018180"/>
    </source>
</evidence>
<keyword evidence="12" id="KW-1185">Reference proteome</keyword>
<name>A0A328VBB2_9CHLR</name>
<evidence type="ECO:0000256" key="6">
    <source>
        <dbReference type="ARBA" id="ARBA00022914"/>
    </source>
</evidence>
<evidence type="ECO:0000256" key="1">
    <source>
        <dbReference type="ARBA" id="ARBA00000165"/>
    </source>
</evidence>
<dbReference type="OrthoDB" id="7185309at2"/>
<comment type="similarity">
    <text evidence="2">Belongs to the MerB family.</text>
</comment>
<feature type="domain" description="Alkylmercury lyase helix-turn-helix" evidence="10">
    <location>
        <begin position="32"/>
        <end position="82"/>
    </location>
</feature>
<dbReference type="Gene3D" id="3.30.450.410">
    <property type="match status" value="1"/>
</dbReference>
<dbReference type="InterPro" id="IPR053717">
    <property type="entry name" value="MerB_lyase_sf"/>
</dbReference>
<evidence type="ECO:0000256" key="7">
    <source>
        <dbReference type="ARBA" id="ARBA00023239"/>
    </source>
</evidence>
<dbReference type="Pfam" id="PF12324">
    <property type="entry name" value="HTH_15"/>
    <property type="match status" value="1"/>
</dbReference>
<keyword evidence="6" id="KW-0476">Mercury</keyword>
<dbReference type="Pfam" id="PF03243">
    <property type="entry name" value="MerB"/>
    <property type="match status" value="1"/>
</dbReference>
<dbReference type="EMBL" id="MCIF01000002">
    <property type="protein sequence ID" value="RAQ94069.1"/>
    <property type="molecule type" value="Genomic_DNA"/>
</dbReference>
<evidence type="ECO:0000256" key="5">
    <source>
        <dbReference type="ARBA" id="ARBA00022466"/>
    </source>
</evidence>
<dbReference type="SUPFAM" id="SSF46785">
    <property type="entry name" value="Winged helix' DNA-binding domain"/>
    <property type="match status" value="1"/>
</dbReference>
<organism evidence="11 12">
    <name type="scientific">Thermogemmatispora tikiterensis</name>
    <dbReference type="NCBI Taxonomy" id="1825093"/>
    <lineage>
        <taxon>Bacteria</taxon>
        <taxon>Bacillati</taxon>
        <taxon>Chloroflexota</taxon>
        <taxon>Ktedonobacteria</taxon>
        <taxon>Thermogemmatisporales</taxon>
        <taxon>Thermogemmatisporaceae</taxon>
        <taxon>Thermogemmatispora</taxon>
    </lineage>
</organism>
<evidence type="ECO:0000313" key="11">
    <source>
        <dbReference type="EMBL" id="RAQ94069.1"/>
    </source>
</evidence>
<dbReference type="EC" id="4.99.1.2" evidence="3"/>
<evidence type="ECO:0000259" key="10">
    <source>
        <dbReference type="Pfam" id="PF12324"/>
    </source>
</evidence>
<protein>
    <recommendedName>
        <fullName evidence="4">Alkylmercury lyase</fullName>
        <ecNumber evidence="3">4.99.1.2</ecNumber>
    </recommendedName>
    <alternativeName>
        <fullName evidence="9">Organomercurial lyase</fullName>
    </alternativeName>
</protein>
<dbReference type="PRINTS" id="PR01699">
    <property type="entry name" value="ORGNOHGLYASE"/>
</dbReference>
<evidence type="ECO:0000256" key="8">
    <source>
        <dbReference type="ARBA" id="ARBA00025326"/>
    </source>
</evidence>
<comment type="function">
    <text evidence="8">Cleaves the carbon-mercury bond of organomercurials such as phenylmercuric acetate. One product is Hg(2+), which is subsequently detoxified by the mercuric reductase.</text>
</comment>
<evidence type="ECO:0000313" key="12">
    <source>
        <dbReference type="Proteomes" id="UP000248706"/>
    </source>
</evidence>
<sequence length="226" mass="25174">MAQQELCQEELVEQLAQRWLQQRAWQRLRDQLPLLRLLALGEPVSWDQLAEELGEPVERVRARLGTWEELVVDEHGHILGAGLSLVPTPYRFVLGDRLLFTWCAFDTLLFPCWLKQPARVEAACPESGTPIRLEVTPAGLARLEPTAAVISLRLPAAVEHCSNVRAAFCDYSRFFASPQAAASWQARTPEGIVLPLAAGWHLARRLASLTLAAETLEPAEAEEGRP</sequence>
<keyword evidence="7" id="KW-0456">Lyase</keyword>
<dbReference type="RefSeq" id="WP_112425669.1">
    <property type="nucleotide sequence ID" value="NZ_MCIF01000002.1"/>
</dbReference>
<keyword evidence="5" id="KW-0475">Mercuric resistance</keyword>
<dbReference type="NCBIfam" id="NF009710">
    <property type="entry name" value="PRK13239.1"/>
    <property type="match status" value="1"/>
</dbReference>
<dbReference type="Proteomes" id="UP000248706">
    <property type="component" value="Unassembled WGS sequence"/>
</dbReference>
<comment type="caution">
    <text evidence="11">The sequence shown here is derived from an EMBL/GenBank/DDBJ whole genome shotgun (WGS) entry which is preliminary data.</text>
</comment>
<dbReference type="GO" id="GO:0046689">
    <property type="term" value="P:response to mercury ion"/>
    <property type="evidence" value="ECO:0007669"/>
    <property type="project" value="UniProtKB-KW"/>
</dbReference>
<dbReference type="AlphaFoldDB" id="A0A328VBB2"/>
<reference evidence="11 12" key="1">
    <citation type="submission" date="2016-08" db="EMBL/GenBank/DDBJ databases">
        <title>Analysis of Carbohydrate Active Enzymes in Thermogemmatispora T81 Reveals Carbohydrate Degradation Ability.</title>
        <authorList>
            <person name="Tomazini A."/>
            <person name="Lal S."/>
            <person name="Stott M."/>
            <person name="Henrissat B."/>
            <person name="Polikarpov I."/>
            <person name="Sparling R."/>
            <person name="Levin D.B."/>
        </authorList>
    </citation>
    <scope>NUCLEOTIDE SEQUENCE [LARGE SCALE GENOMIC DNA]</scope>
    <source>
        <strain evidence="11 12">T81</strain>
    </source>
</reference>
<dbReference type="SUPFAM" id="SSF160387">
    <property type="entry name" value="NosL/MerB-like"/>
    <property type="match status" value="1"/>
</dbReference>
<dbReference type="InterPro" id="IPR036390">
    <property type="entry name" value="WH_DNA-bd_sf"/>
</dbReference>
<comment type="catalytic activity">
    <reaction evidence="1">
        <text>an alkylmercury + H(+) = an alkane + Hg(2+)</text>
        <dbReference type="Rhea" id="RHEA:18777"/>
        <dbReference type="ChEBI" id="CHEBI:15378"/>
        <dbReference type="ChEBI" id="CHEBI:16793"/>
        <dbReference type="ChEBI" id="CHEBI:18310"/>
        <dbReference type="ChEBI" id="CHEBI:83725"/>
        <dbReference type="EC" id="4.99.1.2"/>
    </reaction>
</comment>
<dbReference type="InterPro" id="IPR004927">
    <property type="entry name" value="MerB"/>
</dbReference>
<evidence type="ECO:0000256" key="3">
    <source>
        <dbReference type="ARBA" id="ARBA00013237"/>
    </source>
</evidence>
<gene>
    <name evidence="11" type="ORF">A4R35_00895</name>
</gene>
<evidence type="ECO:0000256" key="9">
    <source>
        <dbReference type="ARBA" id="ARBA00031271"/>
    </source>
</evidence>
<evidence type="ECO:0000256" key="2">
    <source>
        <dbReference type="ARBA" id="ARBA00009443"/>
    </source>
</evidence>